<feature type="region of interest" description="Disordered" evidence="1">
    <location>
        <begin position="1"/>
        <end position="25"/>
    </location>
</feature>
<dbReference type="InterPro" id="IPR050868">
    <property type="entry name" value="ELMO_domain-containing"/>
</dbReference>
<evidence type="ECO:0000313" key="3">
    <source>
        <dbReference type="EMBL" id="PIO66880.1"/>
    </source>
</evidence>
<evidence type="ECO:0000259" key="2">
    <source>
        <dbReference type="PROSITE" id="PS51335"/>
    </source>
</evidence>
<dbReference type="Pfam" id="PF04727">
    <property type="entry name" value="ELMO_CED12"/>
    <property type="match status" value="1"/>
</dbReference>
<dbReference type="PROSITE" id="PS51335">
    <property type="entry name" value="ELMO"/>
    <property type="match status" value="1"/>
</dbReference>
<evidence type="ECO:0000313" key="4">
    <source>
        <dbReference type="Proteomes" id="UP000230423"/>
    </source>
</evidence>
<dbReference type="EMBL" id="KZ347968">
    <property type="protein sequence ID" value="PIO66880.1"/>
    <property type="molecule type" value="Genomic_DNA"/>
</dbReference>
<name>A0A2G9UBL2_TELCI</name>
<gene>
    <name evidence="3" type="ORF">TELCIR_11392</name>
</gene>
<dbReference type="InterPro" id="IPR006816">
    <property type="entry name" value="ELMO_dom"/>
</dbReference>
<dbReference type="OrthoDB" id="266227at2759"/>
<reference evidence="3 4" key="1">
    <citation type="submission" date="2015-09" db="EMBL/GenBank/DDBJ databases">
        <title>Draft genome of the parasitic nematode Teladorsagia circumcincta isolate WARC Sus (inbred).</title>
        <authorList>
            <person name="Mitreva M."/>
        </authorList>
    </citation>
    <scope>NUCLEOTIDE SEQUENCE [LARGE SCALE GENOMIC DNA]</scope>
    <source>
        <strain evidence="3 4">S</strain>
    </source>
</reference>
<accession>A0A2G9UBL2</accession>
<proteinExistence type="predicted"/>
<sequence>MFMPAEASSGKPFVEAGTKSTGSDPATDFRGTGILGLIQLYCMARDLPEGKLAEIVNLSRQEPHDFPLAVVGINITAILITRLRHGELLENHSITSKFSTDIIKVVLNHGAQ</sequence>
<protein>
    <recommendedName>
        <fullName evidence="2">ELMO domain-containing protein</fullName>
    </recommendedName>
</protein>
<evidence type="ECO:0000256" key="1">
    <source>
        <dbReference type="SAM" id="MobiDB-lite"/>
    </source>
</evidence>
<dbReference type="Proteomes" id="UP000230423">
    <property type="component" value="Unassembled WGS sequence"/>
</dbReference>
<dbReference type="AlphaFoldDB" id="A0A2G9UBL2"/>
<dbReference type="PANTHER" id="PTHR12771:SF2">
    <property type="entry name" value="ELMO DOMAIN-CONTAINING PROTEIN 3"/>
    <property type="match status" value="1"/>
</dbReference>
<dbReference type="PANTHER" id="PTHR12771">
    <property type="entry name" value="ENGULFMENT AND CELL MOTILITY"/>
    <property type="match status" value="1"/>
</dbReference>
<organism evidence="3 4">
    <name type="scientific">Teladorsagia circumcincta</name>
    <name type="common">Brown stomach worm</name>
    <name type="synonym">Ostertagia circumcincta</name>
    <dbReference type="NCBI Taxonomy" id="45464"/>
    <lineage>
        <taxon>Eukaryota</taxon>
        <taxon>Metazoa</taxon>
        <taxon>Ecdysozoa</taxon>
        <taxon>Nematoda</taxon>
        <taxon>Chromadorea</taxon>
        <taxon>Rhabditida</taxon>
        <taxon>Rhabditina</taxon>
        <taxon>Rhabditomorpha</taxon>
        <taxon>Strongyloidea</taxon>
        <taxon>Trichostrongylidae</taxon>
        <taxon>Teladorsagia</taxon>
    </lineage>
</organism>
<feature type="domain" description="ELMO" evidence="2">
    <location>
        <begin position="1"/>
        <end position="112"/>
    </location>
</feature>
<keyword evidence="4" id="KW-1185">Reference proteome</keyword>